<proteinExistence type="predicted"/>
<evidence type="ECO:0000256" key="1">
    <source>
        <dbReference type="SAM" id="MobiDB-lite"/>
    </source>
</evidence>
<dbReference type="EMBL" id="BJWL01000004">
    <property type="protein sequence ID" value="GFY85906.1"/>
    <property type="molecule type" value="Genomic_DNA"/>
</dbReference>
<evidence type="ECO:0000313" key="2">
    <source>
        <dbReference type="EMBL" id="GFY85906.1"/>
    </source>
</evidence>
<dbReference type="OrthoDB" id="26681at2759"/>
<keyword evidence="3" id="KW-1185">Reference proteome</keyword>
<feature type="region of interest" description="Disordered" evidence="1">
    <location>
        <begin position="13"/>
        <end position="33"/>
    </location>
</feature>
<evidence type="ECO:0000313" key="3">
    <source>
        <dbReference type="Proteomes" id="UP000585474"/>
    </source>
</evidence>
<dbReference type="AlphaFoldDB" id="A0A7J0EI85"/>
<reference evidence="2 3" key="1">
    <citation type="submission" date="2019-07" db="EMBL/GenBank/DDBJ databases">
        <title>De Novo Assembly of kiwifruit Actinidia rufa.</title>
        <authorList>
            <person name="Sugita-Konishi S."/>
            <person name="Sato K."/>
            <person name="Mori E."/>
            <person name="Abe Y."/>
            <person name="Kisaki G."/>
            <person name="Hamano K."/>
            <person name="Suezawa K."/>
            <person name="Otani M."/>
            <person name="Fukuda T."/>
            <person name="Manabe T."/>
            <person name="Gomi K."/>
            <person name="Tabuchi M."/>
            <person name="Akimitsu K."/>
            <person name="Kataoka I."/>
        </authorList>
    </citation>
    <scope>NUCLEOTIDE SEQUENCE [LARGE SCALE GENOMIC DNA]</scope>
    <source>
        <strain evidence="3">cv. Fuchu</strain>
    </source>
</reference>
<organism evidence="2 3">
    <name type="scientific">Actinidia rufa</name>
    <dbReference type="NCBI Taxonomy" id="165716"/>
    <lineage>
        <taxon>Eukaryota</taxon>
        <taxon>Viridiplantae</taxon>
        <taxon>Streptophyta</taxon>
        <taxon>Embryophyta</taxon>
        <taxon>Tracheophyta</taxon>
        <taxon>Spermatophyta</taxon>
        <taxon>Magnoliopsida</taxon>
        <taxon>eudicotyledons</taxon>
        <taxon>Gunneridae</taxon>
        <taxon>Pentapetalae</taxon>
        <taxon>asterids</taxon>
        <taxon>Ericales</taxon>
        <taxon>Actinidiaceae</taxon>
        <taxon>Actinidia</taxon>
    </lineage>
</organism>
<feature type="compositionally biased region" description="Low complexity" evidence="1">
    <location>
        <begin position="14"/>
        <end position="27"/>
    </location>
</feature>
<dbReference type="Proteomes" id="UP000585474">
    <property type="component" value="Unassembled WGS sequence"/>
</dbReference>
<comment type="caution">
    <text evidence="2">The sequence shown here is derived from an EMBL/GenBank/DDBJ whole genome shotgun (WGS) entry which is preliminary data.</text>
</comment>
<name>A0A7J0EI85_9ERIC</name>
<sequence>MNIVKGVADLIRRTSSGQSTESGSGSQLERLSPPTPRICFSDVGDEAILSTLWGRYENAFNKAEKRKLFYIFLKQFLIIYKSWEPIQPGQFAEVALSAAAAADHIHVNDIVVGCSTGHPAEIILTLIEEITHITALVTELGHGWEANRVVLGKVGGVGALVNEMEFIQVQFHKAESDKIIGSDNPYPIDPNFQLLTELVHVNTSMVHSTTDQVGTSTSLTITSEGLPVLDALTIVTRSMHNCRVFGYYGGIQKLTALMKATQA</sequence>
<protein>
    <submittedName>
        <fullName evidence="2">Uncharacterized protein</fullName>
    </submittedName>
</protein>
<accession>A0A7J0EI85</accession>
<gene>
    <name evidence="2" type="ORF">Acr_04g0006440</name>
</gene>